<gene>
    <name evidence="1" type="ORF">LPC04_27635</name>
</gene>
<dbReference type="RefSeq" id="WP_275685559.1">
    <property type="nucleotide sequence ID" value="NZ_JAJLJH010000015.1"/>
</dbReference>
<sequence length="215" mass="21879">MLKPQPDWLAAAQALVDGLDALPDAQGRTALMETVCAGLGDALYPAFVNLLCHIERQGEPAVQALVADALVQALRSGRLPSGRLAAWGTALQGGGDAGAAFGHGRSLGPVEYLCAWHAQPSGREPLPANAFDAALQPLLRLVGASADARALYCAKLRADAQDPLGGSWSRSARQGVLALADAWEAGAPADDVAASCLAALNGGSSLGRLRAGLLG</sequence>
<dbReference type="AlphaFoldDB" id="A0A9X2C239"/>
<name>A0A9X2C239_9BURK</name>
<keyword evidence="2" id="KW-1185">Reference proteome</keyword>
<evidence type="ECO:0000313" key="2">
    <source>
        <dbReference type="Proteomes" id="UP001139353"/>
    </source>
</evidence>
<dbReference type="EMBL" id="JAJLJH010000015">
    <property type="protein sequence ID" value="MCK9689508.1"/>
    <property type="molecule type" value="Genomic_DNA"/>
</dbReference>
<accession>A0A9X2C239</accession>
<evidence type="ECO:0000313" key="1">
    <source>
        <dbReference type="EMBL" id="MCK9689508.1"/>
    </source>
</evidence>
<comment type="caution">
    <text evidence="1">The sequence shown here is derived from an EMBL/GenBank/DDBJ whole genome shotgun (WGS) entry which is preliminary data.</text>
</comment>
<reference evidence="1" key="1">
    <citation type="submission" date="2021-11" db="EMBL/GenBank/DDBJ databases">
        <title>BS-T2-15 a new species belonging to the Comamonadaceae family isolated from the soil of a French oak forest.</title>
        <authorList>
            <person name="Mieszkin S."/>
            <person name="Alain K."/>
        </authorList>
    </citation>
    <scope>NUCLEOTIDE SEQUENCE</scope>
    <source>
        <strain evidence="1">BS-T2-15</strain>
    </source>
</reference>
<proteinExistence type="predicted"/>
<dbReference type="Proteomes" id="UP001139353">
    <property type="component" value="Unassembled WGS sequence"/>
</dbReference>
<protein>
    <submittedName>
        <fullName evidence="1">Uncharacterized protein</fullName>
    </submittedName>
</protein>
<organism evidence="1 2">
    <name type="scientific">Scleromatobacter humisilvae</name>
    <dbReference type="NCBI Taxonomy" id="2897159"/>
    <lineage>
        <taxon>Bacteria</taxon>
        <taxon>Pseudomonadati</taxon>
        <taxon>Pseudomonadota</taxon>
        <taxon>Betaproteobacteria</taxon>
        <taxon>Burkholderiales</taxon>
        <taxon>Sphaerotilaceae</taxon>
        <taxon>Scleromatobacter</taxon>
    </lineage>
</organism>